<sequence>MQADEKGQVGEKEGPDATLPCPARVCAPAEMGRSRGAPALESATGGDAAKALTWGWGVPSGSSRFRAVGRVVAWKSAGQSSNGNFADRLRIAEPDGLVLLQCLVGYAARADEGGEEWEGRRRQTGERGEKGSKEDEQSGWATMRWAVGS</sequence>
<reference evidence="4" key="1">
    <citation type="submission" date="2010-07" db="EMBL/GenBank/DDBJ databases">
        <title>The genome sequence of Gaeumannomyces graminis var. tritici strain R3-111a-1.</title>
        <authorList>
            <consortium name="The Broad Institute Genome Sequencing Platform"/>
            <person name="Ma L.-J."/>
            <person name="Dead R."/>
            <person name="Young S."/>
            <person name="Zeng Q."/>
            <person name="Koehrsen M."/>
            <person name="Alvarado L."/>
            <person name="Berlin A."/>
            <person name="Chapman S.B."/>
            <person name="Chen Z."/>
            <person name="Freedman E."/>
            <person name="Gellesch M."/>
            <person name="Goldberg J."/>
            <person name="Griggs A."/>
            <person name="Gujja S."/>
            <person name="Heilman E.R."/>
            <person name="Heiman D."/>
            <person name="Hepburn T."/>
            <person name="Howarth C."/>
            <person name="Jen D."/>
            <person name="Larson L."/>
            <person name="Mehta T."/>
            <person name="Neiman D."/>
            <person name="Pearson M."/>
            <person name="Roberts A."/>
            <person name="Saif S."/>
            <person name="Shea T."/>
            <person name="Shenoy N."/>
            <person name="Sisk P."/>
            <person name="Stolte C."/>
            <person name="Sykes S."/>
            <person name="Walk T."/>
            <person name="White J."/>
            <person name="Yandava C."/>
            <person name="Haas B."/>
            <person name="Nusbaum C."/>
            <person name="Birren B."/>
        </authorList>
    </citation>
    <scope>NUCLEOTIDE SEQUENCE [LARGE SCALE GENOMIC DNA]</scope>
    <source>
        <strain evidence="4">R3-111a-1</strain>
    </source>
</reference>
<reference evidence="2" key="2">
    <citation type="submission" date="2010-07" db="EMBL/GenBank/DDBJ databases">
        <authorList>
            <consortium name="The Broad Institute Genome Sequencing Platform"/>
            <consortium name="Broad Institute Genome Sequencing Center for Infectious Disease"/>
            <person name="Ma L.-J."/>
            <person name="Dead R."/>
            <person name="Young S."/>
            <person name="Zeng Q."/>
            <person name="Koehrsen M."/>
            <person name="Alvarado L."/>
            <person name="Berlin A."/>
            <person name="Chapman S.B."/>
            <person name="Chen Z."/>
            <person name="Freedman E."/>
            <person name="Gellesch M."/>
            <person name="Goldberg J."/>
            <person name="Griggs A."/>
            <person name="Gujja S."/>
            <person name="Heilman E.R."/>
            <person name="Heiman D."/>
            <person name="Hepburn T."/>
            <person name="Howarth C."/>
            <person name="Jen D."/>
            <person name="Larson L."/>
            <person name="Mehta T."/>
            <person name="Neiman D."/>
            <person name="Pearson M."/>
            <person name="Roberts A."/>
            <person name="Saif S."/>
            <person name="Shea T."/>
            <person name="Shenoy N."/>
            <person name="Sisk P."/>
            <person name="Stolte C."/>
            <person name="Sykes S."/>
            <person name="Walk T."/>
            <person name="White J."/>
            <person name="Yandava C."/>
            <person name="Haas B."/>
            <person name="Nusbaum C."/>
            <person name="Birren B."/>
        </authorList>
    </citation>
    <scope>NUCLEOTIDE SEQUENCE</scope>
    <source>
        <strain evidence="2">R3-111a-1</strain>
    </source>
</reference>
<keyword evidence="4" id="KW-1185">Reference proteome</keyword>
<accession>J3PER1</accession>
<feature type="compositionally biased region" description="Basic and acidic residues" evidence="1">
    <location>
        <begin position="112"/>
        <end position="136"/>
    </location>
</feature>
<reference evidence="3" key="5">
    <citation type="submission" date="2018-04" db="UniProtKB">
        <authorList>
            <consortium name="EnsemblFungi"/>
        </authorList>
    </citation>
    <scope>IDENTIFICATION</scope>
    <source>
        <strain evidence="3">R3-111a-1</strain>
    </source>
</reference>
<feature type="compositionally biased region" description="Basic and acidic residues" evidence="1">
    <location>
        <begin position="1"/>
        <end position="15"/>
    </location>
</feature>
<proteinExistence type="predicted"/>
<evidence type="ECO:0000313" key="2">
    <source>
        <dbReference type="EMBL" id="EJT70969.1"/>
    </source>
</evidence>
<evidence type="ECO:0000313" key="3">
    <source>
        <dbReference type="EnsemblFungi" id="EJT70969"/>
    </source>
</evidence>
<evidence type="ECO:0000313" key="4">
    <source>
        <dbReference type="Proteomes" id="UP000006039"/>
    </source>
</evidence>
<feature type="region of interest" description="Disordered" evidence="1">
    <location>
        <begin position="1"/>
        <end position="21"/>
    </location>
</feature>
<dbReference type="RefSeq" id="XP_009228147.1">
    <property type="nucleotide sequence ID" value="XM_009229883.1"/>
</dbReference>
<dbReference type="VEuPathDB" id="FungiDB:GGTG_11992"/>
<dbReference type="AlphaFoldDB" id="J3PER1"/>
<reference evidence="2" key="3">
    <citation type="submission" date="2010-09" db="EMBL/GenBank/DDBJ databases">
        <title>Annotation of Gaeumannomyces graminis var. tritici R3-111a-1.</title>
        <authorList>
            <consortium name="The Broad Institute Genome Sequencing Platform"/>
            <person name="Ma L.-J."/>
            <person name="Dead R."/>
            <person name="Young S.K."/>
            <person name="Zeng Q."/>
            <person name="Gargeya S."/>
            <person name="Fitzgerald M."/>
            <person name="Haas B."/>
            <person name="Abouelleil A."/>
            <person name="Alvarado L."/>
            <person name="Arachchi H.M."/>
            <person name="Berlin A."/>
            <person name="Brown A."/>
            <person name="Chapman S.B."/>
            <person name="Chen Z."/>
            <person name="Dunbar C."/>
            <person name="Freedman E."/>
            <person name="Gearin G."/>
            <person name="Gellesch M."/>
            <person name="Goldberg J."/>
            <person name="Griggs A."/>
            <person name="Gujja S."/>
            <person name="Heiman D."/>
            <person name="Howarth C."/>
            <person name="Larson L."/>
            <person name="Lui A."/>
            <person name="MacDonald P.J.P."/>
            <person name="Mehta T."/>
            <person name="Montmayeur A."/>
            <person name="Murphy C."/>
            <person name="Neiman D."/>
            <person name="Pearson M."/>
            <person name="Priest M."/>
            <person name="Roberts A."/>
            <person name="Saif S."/>
            <person name="Shea T."/>
            <person name="Shenoy N."/>
            <person name="Sisk P."/>
            <person name="Stolte C."/>
            <person name="Sykes S."/>
            <person name="Yandava C."/>
            <person name="Wortman J."/>
            <person name="Nusbaum C."/>
            <person name="Birren B."/>
        </authorList>
    </citation>
    <scope>NUCLEOTIDE SEQUENCE</scope>
    <source>
        <strain evidence="2">R3-111a-1</strain>
    </source>
</reference>
<feature type="region of interest" description="Disordered" evidence="1">
    <location>
        <begin position="112"/>
        <end position="149"/>
    </location>
</feature>
<gene>
    <name evidence="3" type="primary">20352450</name>
    <name evidence="2" type="ORF">GGTG_11992</name>
</gene>
<organism evidence="2">
    <name type="scientific">Gaeumannomyces tritici (strain R3-111a-1)</name>
    <name type="common">Wheat and barley take-all root rot fungus</name>
    <name type="synonym">Gaeumannomyces graminis var. tritici</name>
    <dbReference type="NCBI Taxonomy" id="644352"/>
    <lineage>
        <taxon>Eukaryota</taxon>
        <taxon>Fungi</taxon>
        <taxon>Dikarya</taxon>
        <taxon>Ascomycota</taxon>
        <taxon>Pezizomycotina</taxon>
        <taxon>Sordariomycetes</taxon>
        <taxon>Sordariomycetidae</taxon>
        <taxon>Magnaporthales</taxon>
        <taxon>Magnaporthaceae</taxon>
        <taxon>Gaeumannomyces</taxon>
    </lineage>
</organism>
<protein>
    <submittedName>
        <fullName evidence="2 3">Uncharacterized protein</fullName>
    </submittedName>
</protein>
<dbReference type="EnsemblFungi" id="EJT70969">
    <property type="protein sequence ID" value="EJT70969"/>
    <property type="gene ID" value="GGTG_11992"/>
</dbReference>
<evidence type="ECO:0000256" key="1">
    <source>
        <dbReference type="SAM" id="MobiDB-lite"/>
    </source>
</evidence>
<name>J3PER1_GAET3</name>
<reference evidence="3" key="4">
    <citation type="journal article" date="2015" name="G3 (Bethesda)">
        <title>Genome sequences of three phytopathogenic species of the Magnaporthaceae family of fungi.</title>
        <authorList>
            <person name="Okagaki L.H."/>
            <person name="Nunes C.C."/>
            <person name="Sailsbery J."/>
            <person name="Clay B."/>
            <person name="Brown D."/>
            <person name="John T."/>
            <person name="Oh Y."/>
            <person name="Young N."/>
            <person name="Fitzgerald M."/>
            <person name="Haas B.J."/>
            <person name="Zeng Q."/>
            <person name="Young S."/>
            <person name="Adiconis X."/>
            <person name="Fan L."/>
            <person name="Levin J.Z."/>
            <person name="Mitchell T.K."/>
            <person name="Okubara P.A."/>
            <person name="Farman M.L."/>
            <person name="Kohn L.M."/>
            <person name="Birren B."/>
            <person name="Ma L.-J."/>
            <person name="Dean R.A."/>
        </authorList>
    </citation>
    <scope>NUCLEOTIDE SEQUENCE</scope>
    <source>
        <strain evidence="3">R3-111a-1</strain>
    </source>
</reference>
<dbReference type="EMBL" id="GL385401">
    <property type="protein sequence ID" value="EJT70969.1"/>
    <property type="molecule type" value="Genomic_DNA"/>
</dbReference>
<dbReference type="HOGENOM" id="CLU_1749769_0_0_1"/>
<dbReference type="GeneID" id="20352450"/>
<dbReference type="Proteomes" id="UP000006039">
    <property type="component" value="Unassembled WGS sequence"/>
</dbReference>